<evidence type="ECO:0000313" key="3">
    <source>
        <dbReference type="Proteomes" id="UP000261288"/>
    </source>
</evidence>
<sequence>MDGHRGRHRARTERPGTSKPYSLTAWPDDSLGRLSCLLSRYFGGTPWEWREKASEFDWATAVEILQDETERMEENDGS</sequence>
<gene>
    <name evidence="2" type="ORF">DXC63_03430</name>
</gene>
<protein>
    <submittedName>
        <fullName evidence="2">Uncharacterized protein</fullName>
    </submittedName>
</protein>
<evidence type="ECO:0000256" key="1">
    <source>
        <dbReference type="SAM" id="MobiDB-lite"/>
    </source>
</evidence>
<comment type="caution">
    <text evidence="2">The sequence shown here is derived from an EMBL/GenBank/DDBJ whole genome shotgun (WGS) entry which is preliminary data.</text>
</comment>
<accession>A0A3E4S769</accession>
<dbReference type="EMBL" id="QSRZ01000003">
    <property type="protein sequence ID" value="RGL51094.1"/>
    <property type="molecule type" value="Genomic_DNA"/>
</dbReference>
<proteinExistence type="predicted"/>
<feature type="compositionally biased region" description="Basic residues" evidence="1">
    <location>
        <begin position="1"/>
        <end position="11"/>
    </location>
</feature>
<dbReference type="AlphaFoldDB" id="A0A3E4S769"/>
<evidence type="ECO:0000313" key="2">
    <source>
        <dbReference type="EMBL" id="RGL51094.1"/>
    </source>
</evidence>
<dbReference type="Proteomes" id="UP000261288">
    <property type="component" value="Unassembled WGS sequence"/>
</dbReference>
<organism evidence="2 3">
    <name type="scientific">Bifidobacterium longum</name>
    <dbReference type="NCBI Taxonomy" id="216816"/>
    <lineage>
        <taxon>Bacteria</taxon>
        <taxon>Bacillati</taxon>
        <taxon>Actinomycetota</taxon>
        <taxon>Actinomycetes</taxon>
        <taxon>Bifidobacteriales</taxon>
        <taxon>Bifidobacteriaceae</taxon>
        <taxon>Bifidobacterium</taxon>
    </lineage>
</organism>
<feature type="region of interest" description="Disordered" evidence="1">
    <location>
        <begin position="1"/>
        <end position="24"/>
    </location>
</feature>
<reference evidence="2 3" key="1">
    <citation type="submission" date="2018-08" db="EMBL/GenBank/DDBJ databases">
        <title>A genome reference for cultivated species of the human gut microbiota.</title>
        <authorList>
            <person name="Zou Y."/>
            <person name="Xue W."/>
            <person name="Luo G."/>
        </authorList>
    </citation>
    <scope>NUCLEOTIDE SEQUENCE [LARGE SCALE GENOMIC DNA]</scope>
    <source>
        <strain evidence="2 3">TF06-45A</strain>
    </source>
</reference>
<name>A0A3E4S769_BIFLN</name>